<gene>
    <name evidence="7" type="ORF">JX360_09075</name>
</gene>
<keyword evidence="2" id="KW-1003">Cell membrane</keyword>
<dbReference type="Pfam" id="PF02653">
    <property type="entry name" value="BPD_transp_2"/>
    <property type="match status" value="1"/>
</dbReference>
<feature type="transmembrane region" description="Helical" evidence="6">
    <location>
        <begin position="219"/>
        <end position="238"/>
    </location>
</feature>
<comment type="caution">
    <text evidence="7">The sequence shown here is derived from an EMBL/GenBank/DDBJ whole genome shotgun (WGS) entry which is preliminary data.</text>
</comment>
<evidence type="ECO:0000256" key="1">
    <source>
        <dbReference type="ARBA" id="ARBA00004651"/>
    </source>
</evidence>
<evidence type="ECO:0000256" key="5">
    <source>
        <dbReference type="ARBA" id="ARBA00023136"/>
    </source>
</evidence>
<evidence type="ECO:0000313" key="7">
    <source>
        <dbReference type="EMBL" id="MCJ2543055.1"/>
    </source>
</evidence>
<evidence type="ECO:0000256" key="2">
    <source>
        <dbReference type="ARBA" id="ARBA00022475"/>
    </source>
</evidence>
<feature type="transmembrane region" description="Helical" evidence="6">
    <location>
        <begin position="20"/>
        <end position="46"/>
    </location>
</feature>
<accession>A0ABT0CCK0</accession>
<keyword evidence="8" id="KW-1185">Reference proteome</keyword>
<keyword evidence="4 6" id="KW-1133">Transmembrane helix</keyword>
<dbReference type="Proteomes" id="UP000830835">
    <property type="component" value="Unassembled WGS sequence"/>
</dbReference>
<keyword evidence="3 6" id="KW-0812">Transmembrane</keyword>
<protein>
    <submittedName>
        <fullName evidence="7">ABC transporter permease</fullName>
    </submittedName>
</protein>
<evidence type="ECO:0000256" key="4">
    <source>
        <dbReference type="ARBA" id="ARBA00022989"/>
    </source>
</evidence>
<organism evidence="7 8">
    <name type="scientific">Thermostichus vulcanus str. 'Rupite'</name>
    <dbReference type="NCBI Taxonomy" id="2813851"/>
    <lineage>
        <taxon>Bacteria</taxon>
        <taxon>Bacillati</taxon>
        <taxon>Cyanobacteriota</taxon>
        <taxon>Cyanophyceae</taxon>
        <taxon>Thermostichales</taxon>
        <taxon>Thermostichaceae</taxon>
        <taxon>Thermostichus</taxon>
    </lineage>
</organism>
<reference evidence="7" key="1">
    <citation type="submission" date="2021-02" db="EMBL/GenBank/DDBJ databases">
        <title>The CRISPR/cas machinery reduction and long-range gene transfer in the hot spring cyanobacterium Synechococcus.</title>
        <authorList>
            <person name="Dvorak P."/>
            <person name="Jahodarova E."/>
            <person name="Hasler P."/>
            <person name="Poulickova A."/>
        </authorList>
    </citation>
    <scope>NUCLEOTIDE SEQUENCE</scope>
    <source>
        <strain evidence="7">Rupite</strain>
    </source>
</reference>
<dbReference type="EMBL" id="JAFIRA010000020">
    <property type="protein sequence ID" value="MCJ2543055.1"/>
    <property type="molecule type" value="Genomic_DNA"/>
</dbReference>
<dbReference type="CDD" id="cd06580">
    <property type="entry name" value="TM_PBP1_transp_TpRbsC_like"/>
    <property type="match status" value="1"/>
</dbReference>
<evidence type="ECO:0000256" key="3">
    <source>
        <dbReference type="ARBA" id="ARBA00022692"/>
    </source>
</evidence>
<dbReference type="PANTHER" id="PTHR43370">
    <property type="entry name" value="SUGAR ABC TRANSPORTER INTEGRAL MEMBRANE PROTEIN-RELATED"/>
    <property type="match status" value="1"/>
</dbReference>
<keyword evidence="5 6" id="KW-0472">Membrane</keyword>
<feature type="transmembrane region" description="Helical" evidence="6">
    <location>
        <begin position="117"/>
        <end position="135"/>
    </location>
</feature>
<evidence type="ECO:0000313" key="8">
    <source>
        <dbReference type="Proteomes" id="UP000830835"/>
    </source>
</evidence>
<comment type="subcellular location">
    <subcellularLocation>
        <location evidence="1">Cell membrane</location>
        <topology evidence="1">Multi-pass membrane protein</topology>
    </subcellularLocation>
</comment>
<feature type="transmembrane region" description="Helical" evidence="6">
    <location>
        <begin position="84"/>
        <end position="110"/>
    </location>
</feature>
<proteinExistence type="predicted"/>
<dbReference type="InterPro" id="IPR001851">
    <property type="entry name" value="ABC_transp_permease"/>
</dbReference>
<evidence type="ECO:0000256" key="6">
    <source>
        <dbReference type="SAM" id="Phobius"/>
    </source>
</evidence>
<dbReference type="RefSeq" id="WP_244350332.1">
    <property type="nucleotide sequence ID" value="NZ_JAFIRA010000020.1"/>
</dbReference>
<sequence>MSLPLHLPDWLLGQTLLQRLFTWSFLISLLVSGIRLAVPVLLAVLGEVITQRSGILNLGLEGILLMGSLAGFATTYHLEQAGVIGAAWMGLGAGILAGMAMGAVMALLAVWLRADQVVAGVTLVLLGQGLSTYLFRQLLPNSNVRVTGLAPWPVPGLAGIPGVGTVLFNHDPMVYLSGLLVPACWLLLFRTQFGRSLRAVGENPAAAETSGISVERTRWLALLIGSALAGLGGAVLTVVQLRLFAEGITAGRGWIAVALVFFARWHPGQALLGSLLFGVADALQFRIQALGSQQFPYEFLLMLPYLLTLAVLWRKGKQVEAPAALGIPYLRGQR</sequence>
<feature type="transmembrane region" description="Helical" evidence="6">
    <location>
        <begin position="58"/>
        <end position="78"/>
    </location>
</feature>
<feature type="transmembrane region" description="Helical" evidence="6">
    <location>
        <begin position="172"/>
        <end position="189"/>
    </location>
</feature>
<dbReference type="PANTHER" id="PTHR43370:SF2">
    <property type="entry name" value="ABC TRANSPORTER PERMEASE PROTEIN"/>
    <property type="match status" value="1"/>
</dbReference>
<name>A0ABT0CCK0_THEVL</name>